<dbReference type="InterPro" id="IPR007630">
    <property type="entry name" value="RNA_pol_sigma70_r4"/>
</dbReference>
<organism evidence="8 9">
    <name type="scientific">Actinomadura vinacea</name>
    <dbReference type="NCBI Taxonomy" id="115336"/>
    <lineage>
        <taxon>Bacteria</taxon>
        <taxon>Bacillati</taxon>
        <taxon>Actinomycetota</taxon>
        <taxon>Actinomycetes</taxon>
        <taxon>Streptosporangiales</taxon>
        <taxon>Thermomonosporaceae</taxon>
        <taxon>Actinomadura</taxon>
    </lineage>
</organism>
<keyword evidence="2" id="KW-0805">Transcription regulation</keyword>
<evidence type="ECO:0000256" key="5">
    <source>
        <dbReference type="ARBA" id="ARBA00023163"/>
    </source>
</evidence>
<keyword evidence="4" id="KW-0238">DNA-binding</keyword>
<evidence type="ECO:0000313" key="8">
    <source>
        <dbReference type="EMBL" id="GAA2432343.1"/>
    </source>
</evidence>
<dbReference type="Gene3D" id="1.10.10.10">
    <property type="entry name" value="Winged helix-like DNA-binding domain superfamily/Winged helix DNA-binding domain"/>
    <property type="match status" value="1"/>
</dbReference>
<dbReference type="SUPFAM" id="SSF88946">
    <property type="entry name" value="Sigma2 domain of RNA polymerase sigma factors"/>
    <property type="match status" value="1"/>
</dbReference>
<keyword evidence="5" id="KW-0804">Transcription</keyword>
<accession>A0ABN3JKK6</accession>
<dbReference type="InterPro" id="IPR013325">
    <property type="entry name" value="RNA_pol_sigma_r2"/>
</dbReference>
<dbReference type="Proteomes" id="UP001501231">
    <property type="component" value="Unassembled WGS sequence"/>
</dbReference>
<feature type="domain" description="RNA polymerase sigma-70 region 4" evidence="7">
    <location>
        <begin position="115"/>
        <end position="145"/>
    </location>
</feature>
<sequence>MVAATKKAADRFRLSASDTDDLVGDVLESLYKNPEKVRELADRKALAGYAYTTARNRAYQNLKLATRRNEVPLDVAHRARAEDAGALATRMDVTNVVLGLDARIAAIAFARIFLEMTFPDIAQEFGLSEGTVKSRFREALDELKKVIRHSNDGTGR</sequence>
<name>A0ABN3JKK6_9ACTN</name>
<dbReference type="InterPro" id="IPR014284">
    <property type="entry name" value="RNA_pol_sigma-70_dom"/>
</dbReference>
<dbReference type="Pfam" id="PF04545">
    <property type="entry name" value="Sigma70_r4"/>
    <property type="match status" value="1"/>
</dbReference>
<evidence type="ECO:0008006" key="10">
    <source>
        <dbReference type="Google" id="ProtNLM"/>
    </source>
</evidence>
<dbReference type="SUPFAM" id="SSF88659">
    <property type="entry name" value="Sigma3 and sigma4 domains of RNA polymerase sigma factors"/>
    <property type="match status" value="1"/>
</dbReference>
<dbReference type="EMBL" id="BAAARW010000020">
    <property type="protein sequence ID" value="GAA2432343.1"/>
    <property type="molecule type" value="Genomic_DNA"/>
</dbReference>
<dbReference type="PANTHER" id="PTHR43133:SF8">
    <property type="entry name" value="RNA POLYMERASE SIGMA FACTOR HI_1459-RELATED"/>
    <property type="match status" value="1"/>
</dbReference>
<evidence type="ECO:0000256" key="1">
    <source>
        <dbReference type="ARBA" id="ARBA00010641"/>
    </source>
</evidence>
<evidence type="ECO:0000259" key="6">
    <source>
        <dbReference type="Pfam" id="PF04542"/>
    </source>
</evidence>
<dbReference type="InterPro" id="IPR036388">
    <property type="entry name" value="WH-like_DNA-bd_sf"/>
</dbReference>
<keyword evidence="9" id="KW-1185">Reference proteome</keyword>
<evidence type="ECO:0000256" key="4">
    <source>
        <dbReference type="ARBA" id="ARBA00023125"/>
    </source>
</evidence>
<dbReference type="InterPro" id="IPR013324">
    <property type="entry name" value="RNA_pol_sigma_r3/r4-like"/>
</dbReference>
<evidence type="ECO:0000259" key="7">
    <source>
        <dbReference type="Pfam" id="PF04545"/>
    </source>
</evidence>
<comment type="similarity">
    <text evidence="1">Belongs to the sigma-70 factor family. ECF subfamily.</text>
</comment>
<keyword evidence="3" id="KW-0731">Sigma factor</keyword>
<dbReference type="InterPro" id="IPR039425">
    <property type="entry name" value="RNA_pol_sigma-70-like"/>
</dbReference>
<proteinExistence type="inferred from homology"/>
<dbReference type="PANTHER" id="PTHR43133">
    <property type="entry name" value="RNA POLYMERASE ECF-TYPE SIGMA FACTO"/>
    <property type="match status" value="1"/>
</dbReference>
<evidence type="ECO:0000256" key="2">
    <source>
        <dbReference type="ARBA" id="ARBA00023015"/>
    </source>
</evidence>
<evidence type="ECO:0000313" key="9">
    <source>
        <dbReference type="Proteomes" id="UP001501231"/>
    </source>
</evidence>
<gene>
    <name evidence="8" type="ORF">GCM10010191_52930</name>
</gene>
<evidence type="ECO:0000256" key="3">
    <source>
        <dbReference type="ARBA" id="ARBA00023082"/>
    </source>
</evidence>
<dbReference type="InterPro" id="IPR007627">
    <property type="entry name" value="RNA_pol_sigma70_r2"/>
</dbReference>
<dbReference type="NCBIfam" id="TIGR02937">
    <property type="entry name" value="sigma70-ECF"/>
    <property type="match status" value="1"/>
</dbReference>
<protein>
    <recommendedName>
        <fullName evidence="10">Sigma-70 family RNA polymerase sigma factor</fullName>
    </recommendedName>
</protein>
<comment type="caution">
    <text evidence="8">The sequence shown here is derived from an EMBL/GenBank/DDBJ whole genome shotgun (WGS) entry which is preliminary data.</text>
</comment>
<dbReference type="Pfam" id="PF04542">
    <property type="entry name" value="Sigma70_r2"/>
    <property type="match status" value="1"/>
</dbReference>
<dbReference type="Gene3D" id="1.10.1740.10">
    <property type="match status" value="1"/>
</dbReference>
<feature type="domain" description="RNA polymerase sigma-70 region 2" evidence="6">
    <location>
        <begin position="8"/>
        <end position="67"/>
    </location>
</feature>
<reference evidence="8 9" key="1">
    <citation type="journal article" date="2019" name="Int. J. Syst. Evol. Microbiol.">
        <title>The Global Catalogue of Microorganisms (GCM) 10K type strain sequencing project: providing services to taxonomists for standard genome sequencing and annotation.</title>
        <authorList>
            <consortium name="The Broad Institute Genomics Platform"/>
            <consortium name="The Broad Institute Genome Sequencing Center for Infectious Disease"/>
            <person name="Wu L."/>
            <person name="Ma J."/>
        </authorList>
    </citation>
    <scope>NUCLEOTIDE SEQUENCE [LARGE SCALE GENOMIC DNA]</scope>
    <source>
        <strain evidence="8 9">JCM 3325</strain>
    </source>
</reference>